<dbReference type="PANTHER" id="PTHR18964:SF149">
    <property type="entry name" value="BIFUNCTIONAL UDP-N-ACETYLGLUCOSAMINE 2-EPIMERASE_N-ACETYLMANNOSAMINE KINASE"/>
    <property type="match status" value="1"/>
</dbReference>
<gene>
    <name evidence="2" type="ORF">GCM10011585_05120</name>
</gene>
<dbReference type="Gene3D" id="1.10.10.10">
    <property type="entry name" value="Winged helix-like DNA-binding domain superfamily/Winged helix DNA-binding domain"/>
    <property type="match status" value="1"/>
</dbReference>
<dbReference type="SUPFAM" id="SSF46785">
    <property type="entry name" value="Winged helix' DNA-binding domain"/>
    <property type="match status" value="1"/>
</dbReference>
<proteinExistence type="inferred from homology"/>
<dbReference type="Gene3D" id="3.30.420.40">
    <property type="match status" value="2"/>
</dbReference>
<dbReference type="PANTHER" id="PTHR18964">
    <property type="entry name" value="ROK (REPRESSOR, ORF, KINASE) FAMILY"/>
    <property type="match status" value="1"/>
</dbReference>
<dbReference type="EMBL" id="BMGT01000001">
    <property type="protein sequence ID" value="GGG66258.1"/>
    <property type="molecule type" value="Genomic_DNA"/>
</dbReference>
<comment type="caution">
    <text evidence="2">The sequence shown here is derived from an EMBL/GenBank/DDBJ whole genome shotgun (WGS) entry which is preliminary data.</text>
</comment>
<dbReference type="Pfam" id="PF00480">
    <property type="entry name" value="ROK"/>
    <property type="match status" value="1"/>
</dbReference>
<protein>
    <submittedName>
        <fullName evidence="2">Transcriptional regulator</fullName>
    </submittedName>
</protein>
<dbReference type="InterPro" id="IPR036388">
    <property type="entry name" value="WH-like_DNA-bd_sf"/>
</dbReference>
<evidence type="ECO:0000313" key="2">
    <source>
        <dbReference type="EMBL" id="GGG66258.1"/>
    </source>
</evidence>
<keyword evidence="3" id="KW-1185">Reference proteome</keyword>
<reference evidence="2" key="2">
    <citation type="submission" date="2020-09" db="EMBL/GenBank/DDBJ databases">
        <authorList>
            <person name="Sun Q."/>
            <person name="Zhou Y."/>
        </authorList>
    </citation>
    <scope>NUCLEOTIDE SEQUENCE</scope>
    <source>
        <strain evidence="2">CGMCC 1.12997</strain>
    </source>
</reference>
<sequence length="392" mass="41470">MHSVTKNNRKIYGTTSSRLAVIEALLQSGPMSRSALAEETKLGRSALTEISDALLQAGLLLEVAVVRNSPGKGRPSTLLSVNPERGYFVGVDVGENPMLMVLTNLAGDIVSQYQIPEKNDPQKIADAIRRGIKHLVSPKESSSKKILGLGIALSGVVAHDTGVCIHSSALGWHDVPIAGIVTQATGIPTYVDNDANAAAIAEKLFGKAREARNFSVVTLGARIGCAHYVRGRLYRGNDGGAGEISHITVAPGGDLCPCGKRGCLNMLAASEEILEKAKAAKLPGTSVRSIEVLATKGNPHAIAILRAAGEALGFAVASVIQVNNPELVLFEDIAGFDSGLFTVTARQTIENNILPRFLSSTRLFFHHVEPTFLARGAASVAAHKFLFEQATR</sequence>
<evidence type="ECO:0000313" key="3">
    <source>
        <dbReference type="Proteomes" id="UP000647241"/>
    </source>
</evidence>
<reference evidence="2" key="1">
    <citation type="journal article" date="2014" name="Int. J. Syst. Evol. Microbiol.">
        <title>Complete genome sequence of Corynebacterium casei LMG S-19264T (=DSM 44701T), isolated from a smear-ripened cheese.</title>
        <authorList>
            <consortium name="US DOE Joint Genome Institute (JGI-PGF)"/>
            <person name="Walter F."/>
            <person name="Albersmeier A."/>
            <person name="Kalinowski J."/>
            <person name="Ruckert C."/>
        </authorList>
    </citation>
    <scope>NUCLEOTIDE SEQUENCE</scope>
    <source>
        <strain evidence="2">CGMCC 1.12997</strain>
    </source>
</reference>
<organism evidence="2 3">
    <name type="scientific">Edaphobacter dinghuensis</name>
    <dbReference type="NCBI Taxonomy" id="1560005"/>
    <lineage>
        <taxon>Bacteria</taxon>
        <taxon>Pseudomonadati</taxon>
        <taxon>Acidobacteriota</taxon>
        <taxon>Terriglobia</taxon>
        <taxon>Terriglobales</taxon>
        <taxon>Acidobacteriaceae</taxon>
        <taxon>Edaphobacter</taxon>
    </lineage>
</organism>
<name>A0A917H483_9BACT</name>
<dbReference type="InterPro" id="IPR043129">
    <property type="entry name" value="ATPase_NBD"/>
</dbReference>
<dbReference type="InterPro" id="IPR000600">
    <property type="entry name" value="ROK"/>
</dbReference>
<dbReference type="InterPro" id="IPR036390">
    <property type="entry name" value="WH_DNA-bd_sf"/>
</dbReference>
<dbReference type="Proteomes" id="UP000647241">
    <property type="component" value="Unassembled WGS sequence"/>
</dbReference>
<comment type="similarity">
    <text evidence="1">Belongs to the ROK (NagC/XylR) family.</text>
</comment>
<dbReference type="SUPFAM" id="SSF53067">
    <property type="entry name" value="Actin-like ATPase domain"/>
    <property type="match status" value="1"/>
</dbReference>
<dbReference type="RefSeq" id="WP_188552564.1">
    <property type="nucleotide sequence ID" value="NZ_BMGT01000001.1"/>
</dbReference>
<dbReference type="AlphaFoldDB" id="A0A917H483"/>
<evidence type="ECO:0000256" key="1">
    <source>
        <dbReference type="ARBA" id="ARBA00006479"/>
    </source>
</evidence>
<accession>A0A917H483</accession>